<feature type="chain" id="PRO_5046261265" description="Reverse transcriptase domain-containing protein" evidence="1">
    <location>
        <begin position="18"/>
        <end position="594"/>
    </location>
</feature>
<dbReference type="InterPro" id="IPR050951">
    <property type="entry name" value="Retrovirus_Pol_polyprotein"/>
</dbReference>
<feature type="signal peptide" evidence="1">
    <location>
        <begin position="1"/>
        <end position="17"/>
    </location>
</feature>
<gene>
    <name evidence="3" type="ORF">PR048_004540</name>
</gene>
<evidence type="ECO:0000256" key="1">
    <source>
        <dbReference type="SAM" id="SignalP"/>
    </source>
</evidence>
<name>A0ABQ9I5Q8_9NEOP</name>
<dbReference type="InterPro" id="IPR043128">
    <property type="entry name" value="Rev_trsase/Diguanyl_cyclase"/>
</dbReference>
<dbReference type="InterPro" id="IPR000477">
    <property type="entry name" value="RT_dom"/>
</dbReference>
<dbReference type="Proteomes" id="UP001159363">
    <property type="component" value="Chromosome 2"/>
</dbReference>
<dbReference type="PANTHER" id="PTHR37984:SF5">
    <property type="entry name" value="PROTEIN NYNRIN-LIKE"/>
    <property type="match status" value="1"/>
</dbReference>
<organism evidence="3 4">
    <name type="scientific">Dryococelus australis</name>
    <dbReference type="NCBI Taxonomy" id="614101"/>
    <lineage>
        <taxon>Eukaryota</taxon>
        <taxon>Metazoa</taxon>
        <taxon>Ecdysozoa</taxon>
        <taxon>Arthropoda</taxon>
        <taxon>Hexapoda</taxon>
        <taxon>Insecta</taxon>
        <taxon>Pterygota</taxon>
        <taxon>Neoptera</taxon>
        <taxon>Polyneoptera</taxon>
        <taxon>Phasmatodea</taxon>
        <taxon>Verophasmatodea</taxon>
        <taxon>Anareolatae</taxon>
        <taxon>Phasmatidae</taxon>
        <taxon>Eurycanthinae</taxon>
        <taxon>Dryococelus</taxon>
    </lineage>
</organism>
<comment type="caution">
    <text evidence="3">The sequence shown here is derived from an EMBL/GenBank/DDBJ whole genome shotgun (WGS) entry which is preliminary data.</text>
</comment>
<keyword evidence="4" id="KW-1185">Reference proteome</keyword>
<evidence type="ECO:0000313" key="4">
    <source>
        <dbReference type="Proteomes" id="UP001159363"/>
    </source>
</evidence>
<dbReference type="EMBL" id="JARBHB010000002">
    <property type="protein sequence ID" value="KAJ8891975.1"/>
    <property type="molecule type" value="Genomic_DNA"/>
</dbReference>
<dbReference type="Gene3D" id="3.10.10.10">
    <property type="entry name" value="HIV Type 1 Reverse Transcriptase, subunit A, domain 1"/>
    <property type="match status" value="1"/>
</dbReference>
<dbReference type="Gene3D" id="3.30.70.270">
    <property type="match status" value="2"/>
</dbReference>
<keyword evidence="1" id="KW-0732">Signal</keyword>
<accession>A0ABQ9I5Q8</accession>
<dbReference type="InterPro" id="IPR043502">
    <property type="entry name" value="DNA/RNA_pol_sf"/>
</dbReference>
<dbReference type="PANTHER" id="PTHR37984">
    <property type="entry name" value="PROTEIN CBG26694"/>
    <property type="match status" value="1"/>
</dbReference>
<reference evidence="3 4" key="1">
    <citation type="submission" date="2023-02" db="EMBL/GenBank/DDBJ databases">
        <title>LHISI_Scaffold_Assembly.</title>
        <authorList>
            <person name="Stuart O.P."/>
            <person name="Cleave R."/>
            <person name="Magrath M.J.L."/>
            <person name="Mikheyev A.S."/>
        </authorList>
    </citation>
    <scope>NUCLEOTIDE SEQUENCE [LARGE SCALE GENOMIC DNA]</scope>
    <source>
        <strain evidence="3">Daus_M_001</strain>
        <tissue evidence="3">Leg muscle</tissue>
    </source>
</reference>
<protein>
    <recommendedName>
        <fullName evidence="2">Reverse transcriptase domain-containing protein</fullName>
    </recommendedName>
</protein>
<dbReference type="SUPFAM" id="SSF56672">
    <property type="entry name" value="DNA/RNA polymerases"/>
    <property type="match status" value="1"/>
</dbReference>
<proteinExistence type="predicted"/>
<evidence type="ECO:0000313" key="3">
    <source>
        <dbReference type="EMBL" id="KAJ8891975.1"/>
    </source>
</evidence>
<feature type="domain" description="Reverse transcriptase" evidence="2">
    <location>
        <begin position="402"/>
        <end position="529"/>
    </location>
</feature>
<dbReference type="Pfam" id="PF00078">
    <property type="entry name" value="RVT_1"/>
    <property type="match status" value="1"/>
</dbReference>
<dbReference type="CDD" id="cd01647">
    <property type="entry name" value="RT_LTR"/>
    <property type="match status" value="1"/>
</dbReference>
<sequence length="594" mass="67607">MLYSSVLSLLLLYSYLARKCFPLPQGEKIDDFVTDLRKLTATCEFGNIRDSLIIDRIVGGVCDMDKVVAICKLAELTEQQLKLMVAEEDGATAVVRHVKQHDNLTIKQHWPDEDNVSASVQHVTRHERYNSTREQHNYRGRTATSRSVRSFIRASNMHQRNGIMYNTDNGSRIKGRKSTKFIDYGRCGRMHQFRNCPVWEKICRNCHKPNNFASICRVDNVHCVHEISLSQACRKDSNYKVFDGTVSEGKCQGEWCEKIEVANGQWVVKVNHAPPVLGLPTIKKFNLLQRVEMLLLDGDNLLVEKYKNIFEGLGSIEVRPHVLKLNQDVPPTVVPCQKVPFALEESFKKELQHMVELGVIELVLEPTDWVNPVLIVRKPSGQLRVCLNPQQLIKTVKREYCHIPTFEELTVNMKGATVFSTLDANQGLWQIKLSKETSKLTTFYTTAYGIMKFRRLLYGLSAVPEIFHKTFSELFSGLGRVAVYIDDVVVWGGKTGKSTMHRVSDNNVAFNYSKCKFAVSKVKYVGHVISHNGVEIDSDKVSAIRNLPRSTSVQELSRFLGMITYASKFVHAKAIIKDGPELEHLMCNRLFIIR</sequence>
<evidence type="ECO:0000259" key="2">
    <source>
        <dbReference type="Pfam" id="PF00078"/>
    </source>
</evidence>